<evidence type="ECO:0000313" key="2">
    <source>
        <dbReference type="EMBL" id="MDJ1185227.1"/>
    </source>
</evidence>
<dbReference type="InterPro" id="IPR013424">
    <property type="entry name" value="Ice-binding_C"/>
</dbReference>
<organism evidence="2 3">
    <name type="scientific">Roseofilum casamattae BLCC-M143</name>
    <dbReference type="NCBI Taxonomy" id="3022442"/>
    <lineage>
        <taxon>Bacteria</taxon>
        <taxon>Bacillati</taxon>
        <taxon>Cyanobacteriota</taxon>
        <taxon>Cyanophyceae</taxon>
        <taxon>Desertifilales</taxon>
        <taxon>Desertifilaceae</taxon>
        <taxon>Roseofilum</taxon>
        <taxon>Roseofilum casamattae</taxon>
    </lineage>
</organism>
<feature type="signal peptide" evidence="1">
    <location>
        <begin position="1"/>
        <end position="26"/>
    </location>
</feature>
<dbReference type="EMBL" id="JAQOSQ010000029">
    <property type="protein sequence ID" value="MDJ1185227.1"/>
    <property type="molecule type" value="Genomic_DNA"/>
</dbReference>
<evidence type="ECO:0000313" key="3">
    <source>
        <dbReference type="Proteomes" id="UP001232992"/>
    </source>
</evidence>
<dbReference type="NCBIfam" id="TIGR02595">
    <property type="entry name" value="PEP_CTERM"/>
    <property type="match status" value="1"/>
</dbReference>
<name>A0ABT7C2D5_9CYAN</name>
<accession>A0ABT7C2D5</accession>
<protein>
    <submittedName>
        <fullName evidence="2">PEP-CTERM sorting domain-containing protein</fullName>
    </submittedName>
</protein>
<feature type="chain" id="PRO_5045683411" evidence="1">
    <location>
        <begin position="27"/>
        <end position="216"/>
    </location>
</feature>
<dbReference type="Gene3D" id="2.60.120.260">
    <property type="entry name" value="Galactose-binding domain-like"/>
    <property type="match status" value="1"/>
</dbReference>
<dbReference type="RefSeq" id="WP_283759873.1">
    <property type="nucleotide sequence ID" value="NZ_JAQOSQ010000029.1"/>
</dbReference>
<reference evidence="2 3" key="1">
    <citation type="submission" date="2023-01" db="EMBL/GenBank/DDBJ databases">
        <title>Novel diversity within Roseofilum (Cyanobacteria; Desertifilaceae) from marine benthic mats with descriptions of four novel species.</title>
        <authorList>
            <person name="Wang Y."/>
            <person name="Berthold D.E."/>
            <person name="Hu J."/>
            <person name="Lefler F.W."/>
            <person name="Laughinghouse H.D. IV."/>
        </authorList>
    </citation>
    <scope>NUCLEOTIDE SEQUENCE [LARGE SCALE GENOMIC DNA]</scope>
    <source>
        <strain evidence="2 3">BLCC-M143</strain>
    </source>
</reference>
<keyword evidence="1" id="KW-0732">Signal</keyword>
<proteinExistence type="predicted"/>
<gene>
    <name evidence="2" type="ORF">PMH09_18725</name>
</gene>
<evidence type="ECO:0000256" key="1">
    <source>
        <dbReference type="SAM" id="SignalP"/>
    </source>
</evidence>
<dbReference type="Proteomes" id="UP001232992">
    <property type="component" value="Unassembled WGS sequence"/>
</dbReference>
<keyword evidence="3" id="KW-1185">Reference proteome</keyword>
<comment type="caution">
    <text evidence="2">The sequence shown here is derived from an EMBL/GenBank/DDBJ whole genome shotgun (WGS) entry which is preliminary data.</text>
</comment>
<sequence>MARSFQYFAITCVGFIGLNLYHSAQAADLVLFSDSFESGLSQWVGKSGGSHSGQIITDPLNPINQVLNFTALTGGGDVFSSLPLLSDSGSYRLSFDYLGIAQPGSIAGDLGGFAGYSFGLPGSHTWLAGTSGASGVNPVLADDGTWNSYAFEFTTANAVRIMLEDFGGSEGVAGDAYFDNVRLEAVGVSANVPEPSSILAFGIFGGSLLTLRRKQR</sequence>